<dbReference type="VEuPathDB" id="FungiDB:AMAG_17489"/>
<sequence>MDVEDGADSSGSDTDPEAEDRRLVAQLTAITAFPKRHTAPPPNRLATPRSDLTWPSHRSGTGAPPPPPDAGAAGATPTQPFDPPANLSHLELAVPDRNLLMRRWQRHRRPATMAAKDETAGQKKTAIIDVSDSDSDDDERAASRRPPPPKATPPTPDALDRILLEVSATSHATSAASVGMASKHMVGAGGRAVKKRKLRTTKPVGYAEAGHA</sequence>
<protein>
    <submittedName>
        <fullName evidence="2">Uncharacterized protein</fullName>
    </submittedName>
</protein>
<feature type="compositionally biased region" description="Pro residues" evidence="1">
    <location>
        <begin position="145"/>
        <end position="156"/>
    </location>
</feature>
<proteinExistence type="predicted"/>
<feature type="region of interest" description="Disordered" evidence="1">
    <location>
        <begin position="108"/>
        <end position="158"/>
    </location>
</feature>
<evidence type="ECO:0000256" key="1">
    <source>
        <dbReference type="SAM" id="MobiDB-lite"/>
    </source>
</evidence>
<accession>A0A0L0TEZ9</accession>
<keyword evidence="3" id="KW-1185">Reference proteome</keyword>
<evidence type="ECO:0000313" key="2">
    <source>
        <dbReference type="EMBL" id="KNE73322.1"/>
    </source>
</evidence>
<name>A0A0L0TEZ9_ALLM3</name>
<gene>
    <name evidence="2" type="ORF">AMAG_17489</name>
</gene>
<reference evidence="2 3" key="1">
    <citation type="submission" date="2009-11" db="EMBL/GenBank/DDBJ databases">
        <title>Annotation of Allomyces macrogynus ATCC 38327.</title>
        <authorList>
            <consortium name="The Broad Institute Genome Sequencing Platform"/>
            <person name="Russ C."/>
            <person name="Cuomo C."/>
            <person name="Burger G."/>
            <person name="Gray M.W."/>
            <person name="Holland P.W.H."/>
            <person name="King N."/>
            <person name="Lang F.B.F."/>
            <person name="Roger A.J."/>
            <person name="Ruiz-Trillo I."/>
            <person name="Young S.K."/>
            <person name="Zeng Q."/>
            <person name="Gargeya S."/>
            <person name="Fitzgerald M."/>
            <person name="Haas B."/>
            <person name="Abouelleil A."/>
            <person name="Alvarado L."/>
            <person name="Arachchi H.M."/>
            <person name="Berlin A."/>
            <person name="Chapman S.B."/>
            <person name="Gearin G."/>
            <person name="Goldberg J."/>
            <person name="Griggs A."/>
            <person name="Gujja S."/>
            <person name="Hansen M."/>
            <person name="Heiman D."/>
            <person name="Howarth C."/>
            <person name="Larimer J."/>
            <person name="Lui A."/>
            <person name="MacDonald P.J.P."/>
            <person name="McCowen C."/>
            <person name="Montmayeur A."/>
            <person name="Murphy C."/>
            <person name="Neiman D."/>
            <person name="Pearson M."/>
            <person name="Priest M."/>
            <person name="Roberts A."/>
            <person name="Saif S."/>
            <person name="Shea T."/>
            <person name="Sisk P."/>
            <person name="Stolte C."/>
            <person name="Sykes S."/>
            <person name="Wortman J."/>
            <person name="Nusbaum C."/>
            <person name="Birren B."/>
        </authorList>
    </citation>
    <scope>NUCLEOTIDE SEQUENCE [LARGE SCALE GENOMIC DNA]</scope>
    <source>
        <strain evidence="2 3">ATCC 38327</strain>
    </source>
</reference>
<reference evidence="3" key="2">
    <citation type="submission" date="2009-11" db="EMBL/GenBank/DDBJ databases">
        <title>The Genome Sequence of Allomyces macrogynus strain ATCC 38327.</title>
        <authorList>
            <consortium name="The Broad Institute Genome Sequencing Platform"/>
            <person name="Russ C."/>
            <person name="Cuomo C."/>
            <person name="Shea T."/>
            <person name="Young S.K."/>
            <person name="Zeng Q."/>
            <person name="Koehrsen M."/>
            <person name="Haas B."/>
            <person name="Borodovsky M."/>
            <person name="Guigo R."/>
            <person name="Alvarado L."/>
            <person name="Berlin A."/>
            <person name="Borenstein D."/>
            <person name="Chen Z."/>
            <person name="Engels R."/>
            <person name="Freedman E."/>
            <person name="Gellesch M."/>
            <person name="Goldberg J."/>
            <person name="Griggs A."/>
            <person name="Gujja S."/>
            <person name="Heiman D."/>
            <person name="Hepburn T."/>
            <person name="Howarth C."/>
            <person name="Jen D."/>
            <person name="Larson L."/>
            <person name="Lewis B."/>
            <person name="Mehta T."/>
            <person name="Park D."/>
            <person name="Pearson M."/>
            <person name="Roberts A."/>
            <person name="Saif S."/>
            <person name="Shenoy N."/>
            <person name="Sisk P."/>
            <person name="Stolte C."/>
            <person name="Sykes S."/>
            <person name="Walk T."/>
            <person name="White J."/>
            <person name="Yandava C."/>
            <person name="Burger G."/>
            <person name="Gray M.W."/>
            <person name="Holland P.W.H."/>
            <person name="King N."/>
            <person name="Lang F.B.F."/>
            <person name="Roger A.J."/>
            <person name="Ruiz-Trillo I."/>
            <person name="Lander E."/>
            <person name="Nusbaum C."/>
        </authorList>
    </citation>
    <scope>NUCLEOTIDE SEQUENCE [LARGE SCALE GENOMIC DNA]</scope>
    <source>
        <strain evidence="3">ATCC 38327</strain>
    </source>
</reference>
<evidence type="ECO:0000313" key="3">
    <source>
        <dbReference type="Proteomes" id="UP000054350"/>
    </source>
</evidence>
<dbReference type="Proteomes" id="UP000054350">
    <property type="component" value="Unassembled WGS sequence"/>
</dbReference>
<organism evidence="2 3">
    <name type="scientific">Allomyces macrogynus (strain ATCC 38327)</name>
    <name type="common">Allomyces javanicus var. macrogynus</name>
    <dbReference type="NCBI Taxonomy" id="578462"/>
    <lineage>
        <taxon>Eukaryota</taxon>
        <taxon>Fungi</taxon>
        <taxon>Fungi incertae sedis</taxon>
        <taxon>Blastocladiomycota</taxon>
        <taxon>Blastocladiomycetes</taxon>
        <taxon>Blastocladiales</taxon>
        <taxon>Blastocladiaceae</taxon>
        <taxon>Allomyces</taxon>
    </lineage>
</organism>
<feature type="region of interest" description="Disordered" evidence="1">
    <location>
        <begin position="1"/>
        <end position="87"/>
    </location>
</feature>
<dbReference type="EMBL" id="GG745394">
    <property type="protein sequence ID" value="KNE73322.1"/>
    <property type="molecule type" value="Genomic_DNA"/>
</dbReference>
<feature type="region of interest" description="Disordered" evidence="1">
    <location>
        <begin position="172"/>
        <end position="212"/>
    </location>
</feature>
<dbReference type="OrthoDB" id="10555590at2759"/>
<dbReference type="AlphaFoldDB" id="A0A0L0TEZ9"/>